<dbReference type="Proteomes" id="UP000643701">
    <property type="component" value="Unassembled WGS sequence"/>
</dbReference>
<sequence>MKYFLLLFLIGLGFACKESTSSNSTSVKRAKIEFKKQAEMSLFNEEGEPLTQLDLELAETPYEQETGLMYREKMNDHQGMLFIYQDERPRPSFYMKNTKIALDLIYLDKNFKVVDFNLNARPLDEKLLSSKQPSMYVLEVNAGFVENHNVELGSIAEFKRL</sequence>
<dbReference type="InterPro" id="IPR003795">
    <property type="entry name" value="DUF192"/>
</dbReference>
<accession>A0A967E685</accession>
<dbReference type="PROSITE" id="PS51257">
    <property type="entry name" value="PROKAR_LIPOPROTEIN"/>
    <property type="match status" value="1"/>
</dbReference>
<gene>
    <name evidence="1" type="ORF">G7034_04430</name>
</gene>
<dbReference type="RefSeq" id="WP_166399762.1">
    <property type="nucleotide sequence ID" value="NZ_JAANAS010000039.1"/>
</dbReference>
<dbReference type="AlphaFoldDB" id="A0A967E685"/>
<protein>
    <submittedName>
        <fullName evidence="1">DUF192 domain-containing protein</fullName>
    </submittedName>
</protein>
<keyword evidence="2" id="KW-1185">Reference proteome</keyword>
<dbReference type="PANTHER" id="PTHR37953:SF1">
    <property type="entry name" value="UPF0127 PROTEIN MJ1496"/>
    <property type="match status" value="1"/>
</dbReference>
<dbReference type="InterPro" id="IPR038695">
    <property type="entry name" value="Saro_0823-like_sf"/>
</dbReference>
<evidence type="ECO:0000313" key="2">
    <source>
        <dbReference type="Proteomes" id="UP000643701"/>
    </source>
</evidence>
<dbReference type="PANTHER" id="PTHR37953">
    <property type="entry name" value="UPF0127 PROTEIN MJ1496"/>
    <property type="match status" value="1"/>
</dbReference>
<comment type="caution">
    <text evidence="1">The sequence shown here is derived from an EMBL/GenBank/DDBJ whole genome shotgun (WGS) entry which is preliminary data.</text>
</comment>
<dbReference type="Pfam" id="PF02643">
    <property type="entry name" value="DUF192"/>
    <property type="match status" value="1"/>
</dbReference>
<proteinExistence type="predicted"/>
<dbReference type="EMBL" id="JAANAS010000039">
    <property type="protein sequence ID" value="NGZ89496.1"/>
    <property type="molecule type" value="Genomic_DNA"/>
</dbReference>
<reference evidence="1" key="1">
    <citation type="submission" date="2020-03" db="EMBL/GenBank/DDBJ databases">
        <title>Psychroflexus Maritimus sp. nov., isolate from marine sediment.</title>
        <authorList>
            <person name="Zhong Y.-L."/>
        </authorList>
    </citation>
    <scope>NUCLEOTIDE SEQUENCE</scope>
    <source>
        <strain evidence="1">C1</strain>
    </source>
</reference>
<evidence type="ECO:0000313" key="1">
    <source>
        <dbReference type="EMBL" id="NGZ89496.1"/>
    </source>
</evidence>
<dbReference type="Gene3D" id="2.60.120.1140">
    <property type="entry name" value="Protein of unknown function DUF192"/>
    <property type="match status" value="1"/>
</dbReference>
<organism evidence="1 2">
    <name type="scientific">Psychroflexus maritimus</name>
    <dbReference type="NCBI Taxonomy" id="2714865"/>
    <lineage>
        <taxon>Bacteria</taxon>
        <taxon>Pseudomonadati</taxon>
        <taxon>Bacteroidota</taxon>
        <taxon>Flavobacteriia</taxon>
        <taxon>Flavobacteriales</taxon>
        <taxon>Flavobacteriaceae</taxon>
        <taxon>Psychroflexus</taxon>
    </lineage>
</organism>
<name>A0A967E685_9FLAO</name>